<organism evidence="1 2">
    <name type="scientific">Spiromyces aspiralis</name>
    <dbReference type="NCBI Taxonomy" id="68401"/>
    <lineage>
        <taxon>Eukaryota</taxon>
        <taxon>Fungi</taxon>
        <taxon>Fungi incertae sedis</taxon>
        <taxon>Zoopagomycota</taxon>
        <taxon>Kickxellomycotina</taxon>
        <taxon>Kickxellomycetes</taxon>
        <taxon>Kickxellales</taxon>
        <taxon>Kickxellaceae</taxon>
        <taxon>Spiromyces</taxon>
    </lineage>
</organism>
<comment type="caution">
    <text evidence="1">The sequence shown here is derived from an EMBL/GenBank/DDBJ whole genome shotgun (WGS) entry which is preliminary data.</text>
</comment>
<accession>A0ACC1HKR8</accession>
<feature type="non-terminal residue" evidence="1">
    <location>
        <position position="148"/>
    </location>
</feature>
<sequence>MGAKSKQSALKQLRSSLSSAGIIGPKSHISKKQKKKGNAKLQKQNTHIVDKLREIQQSMNPFNVQKGRSRLEVLGAAKRKGQAGNPVLARQKALEKRRETLLPEIEGRNHVGAINDRRFGENNPNMSIEDKMLERFTRERQRRSRNAA</sequence>
<dbReference type="EMBL" id="JAMZIH010003802">
    <property type="protein sequence ID" value="KAJ1676605.1"/>
    <property type="molecule type" value="Genomic_DNA"/>
</dbReference>
<protein>
    <submittedName>
        <fullName evidence="1">Nucleolar complex protein 14</fullName>
    </submittedName>
</protein>
<keyword evidence="2" id="KW-1185">Reference proteome</keyword>
<proteinExistence type="predicted"/>
<evidence type="ECO:0000313" key="2">
    <source>
        <dbReference type="Proteomes" id="UP001145114"/>
    </source>
</evidence>
<dbReference type="Proteomes" id="UP001145114">
    <property type="component" value="Unassembled WGS sequence"/>
</dbReference>
<evidence type="ECO:0000313" key="1">
    <source>
        <dbReference type="EMBL" id="KAJ1676605.1"/>
    </source>
</evidence>
<name>A0ACC1HKR8_9FUNG</name>
<gene>
    <name evidence="1" type="primary">NOP14_2</name>
    <name evidence="1" type="ORF">EV182_007846</name>
</gene>
<reference evidence="1" key="1">
    <citation type="submission" date="2022-06" db="EMBL/GenBank/DDBJ databases">
        <title>Phylogenomic reconstructions and comparative analyses of Kickxellomycotina fungi.</title>
        <authorList>
            <person name="Reynolds N.K."/>
            <person name="Stajich J.E."/>
            <person name="Barry K."/>
            <person name="Grigoriev I.V."/>
            <person name="Crous P."/>
            <person name="Smith M.E."/>
        </authorList>
    </citation>
    <scope>NUCLEOTIDE SEQUENCE</scope>
    <source>
        <strain evidence="1">RSA 2271</strain>
    </source>
</reference>